<feature type="compositionally biased region" description="Acidic residues" evidence="1">
    <location>
        <begin position="114"/>
        <end position="125"/>
    </location>
</feature>
<evidence type="ECO:0000313" key="5">
    <source>
        <dbReference type="Proteomes" id="UP000799772"/>
    </source>
</evidence>
<dbReference type="SMART" id="SM00233">
    <property type="entry name" value="PH"/>
    <property type="match status" value="3"/>
</dbReference>
<evidence type="ECO:0000259" key="3">
    <source>
        <dbReference type="SMART" id="SM01316"/>
    </source>
</evidence>
<feature type="compositionally biased region" description="Polar residues" evidence="1">
    <location>
        <begin position="98"/>
        <end position="109"/>
    </location>
</feature>
<dbReference type="InterPro" id="IPR057379">
    <property type="entry name" value="PH_SPO71"/>
</dbReference>
<evidence type="ECO:0000256" key="1">
    <source>
        <dbReference type="SAM" id="MobiDB-lite"/>
    </source>
</evidence>
<feature type="domain" description="PH" evidence="2">
    <location>
        <begin position="359"/>
        <end position="496"/>
    </location>
</feature>
<feature type="domain" description="PH" evidence="2">
    <location>
        <begin position="636"/>
        <end position="847"/>
    </location>
</feature>
<dbReference type="SMART" id="SM01316">
    <property type="entry name" value="Spo7_2_N"/>
    <property type="match status" value="1"/>
</dbReference>
<dbReference type="EMBL" id="ML978123">
    <property type="protein sequence ID" value="KAF2101688.1"/>
    <property type="molecule type" value="Genomic_DNA"/>
</dbReference>
<evidence type="ECO:0000313" key="4">
    <source>
        <dbReference type="EMBL" id="KAF2101688.1"/>
    </source>
</evidence>
<accession>A0A9P4IKK6</accession>
<dbReference type="PANTHER" id="PTHR28076:SF1">
    <property type="entry name" value="PROSPORE MEMBRANE ADAPTER PROTEIN SPO71"/>
    <property type="match status" value="1"/>
</dbReference>
<organism evidence="4 5">
    <name type="scientific">Rhizodiscina lignyota</name>
    <dbReference type="NCBI Taxonomy" id="1504668"/>
    <lineage>
        <taxon>Eukaryota</taxon>
        <taxon>Fungi</taxon>
        <taxon>Dikarya</taxon>
        <taxon>Ascomycota</taxon>
        <taxon>Pezizomycotina</taxon>
        <taxon>Dothideomycetes</taxon>
        <taxon>Pleosporomycetidae</taxon>
        <taxon>Aulographales</taxon>
        <taxon>Rhizodiscinaceae</taxon>
        <taxon>Rhizodiscina</taxon>
    </lineage>
</organism>
<feature type="compositionally biased region" description="Basic and acidic residues" evidence="1">
    <location>
        <begin position="1"/>
        <end position="11"/>
    </location>
</feature>
<feature type="compositionally biased region" description="Basic and acidic residues" evidence="1">
    <location>
        <begin position="185"/>
        <end position="207"/>
    </location>
</feature>
<evidence type="ECO:0008006" key="6">
    <source>
        <dbReference type="Google" id="ProtNLM"/>
    </source>
</evidence>
<reference evidence="4" key="1">
    <citation type="journal article" date="2020" name="Stud. Mycol.">
        <title>101 Dothideomycetes genomes: a test case for predicting lifestyles and emergence of pathogens.</title>
        <authorList>
            <person name="Haridas S."/>
            <person name="Albert R."/>
            <person name="Binder M."/>
            <person name="Bloem J."/>
            <person name="Labutti K."/>
            <person name="Salamov A."/>
            <person name="Andreopoulos B."/>
            <person name="Baker S."/>
            <person name="Barry K."/>
            <person name="Bills G."/>
            <person name="Bluhm B."/>
            <person name="Cannon C."/>
            <person name="Castanera R."/>
            <person name="Culley D."/>
            <person name="Daum C."/>
            <person name="Ezra D."/>
            <person name="Gonzalez J."/>
            <person name="Henrissat B."/>
            <person name="Kuo A."/>
            <person name="Liang C."/>
            <person name="Lipzen A."/>
            <person name="Lutzoni F."/>
            <person name="Magnuson J."/>
            <person name="Mondo S."/>
            <person name="Nolan M."/>
            <person name="Ohm R."/>
            <person name="Pangilinan J."/>
            <person name="Park H.-J."/>
            <person name="Ramirez L."/>
            <person name="Alfaro M."/>
            <person name="Sun H."/>
            <person name="Tritt A."/>
            <person name="Yoshinaga Y."/>
            <person name="Zwiers L.-H."/>
            <person name="Turgeon B."/>
            <person name="Goodwin S."/>
            <person name="Spatafora J."/>
            <person name="Crous P."/>
            <person name="Grigoriev I."/>
        </authorList>
    </citation>
    <scope>NUCLEOTIDE SEQUENCE</scope>
    <source>
        <strain evidence="4">CBS 133067</strain>
    </source>
</reference>
<dbReference type="Proteomes" id="UP000799772">
    <property type="component" value="Unassembled WGS sequence"/>
</dbReference>
<feature type="region of interest" description="Disordered" evidence="1">
    <location>
        <begin position="1"/>
        <end position="21"/>
    </location>
</feature>
<feature type="compositionally biased region" description="Basic and acidic residues" evidence="1">
    <location>
        <begin position="143"/>
        <end position="155"/>
    </location>
</feature>
<feature type="domain" description="Sporulation-specific protein 71 N-terminal" evidence="3">
    <location>
        <begin position="18"/>
        <end position="83"/>
    </location>
</feature>
<protein>
    <recommendedName>
        <fullName evidence="6">PH domain-containing protein</fullName>
    </recommendedName>
</protein>
<dbReference type="Pfam" id="PF23207">
    <property type="entry name" value="PH_SPO71"/>
    <property type="match status" value="1"/>
</dbReference>
<evidence type="ECO:0000259" key="2">
    <source>
        <dbReference type="SMART" id="SM00233"/>
    </source>
</evidence>
<comment type="caution">
    <text evidence="4">The sequence shown here is derived from an EMBL/GenBank/DDBJ whole genome shotgun (WGS) entry which is preliminary data.</text>
</comment>
<dbReference type="InterPro" id="IPR001849">
    <property type="entry name" value="PH_domain"/>
</dbReference>
<dbReference type="PANTHER" id="PTHR28076">
    <property type="entry name" value="SPORULATION-SPECIFIC PROTEIN 71"/>
    <property type="match status" value="1"/>
</dbReference>
<keyword evidence="5" id="KW-1185">Reference proteome</keyword>
<dbReference type="Pfam" id="PF15407">
    <property type="entry name" value="Spo7_2_N"/>
    <property type="match status" value="1"/>
</dbReference>
<dbReference type="InterPro" id="IPR040345">
    <property type="entry name" value="Mug56/Spo71"/>
</dbReference>
<dbReference type="OrthoDB" id="5579281at2759"/>
<gene>
    <name evidence="4" type="ORF">NA57DRAFT_35161</name>
</gene>
<dbReference type="InterPro" id="IPR039486">
    <property type="entry name" value="Mug56/Spo71_PH"/>
</dbReference>
<name>A0A9P4IKK6_9PEZI</name>
<proteinExistence type="predicted"/>
<feature type="compositionally biased region" description="Polar residues" evidence="1">
    <location>
        <begin position="231"/>
        <end position="258"/>
    </location>
</feature>
<dbReference type="AlphaFoldDB" id="A0A9P4IKK6"/>
<feature type="region of interest" description="Disordered" evidence="1">
    <location>
        <begin position="82"/>
        <end position="310"/>
    </location>
</feature>
<dbReference type="GO" id="GO:0005628">
    <property type="term" value="C:prospore membrane"/>
    <property type="evidence" value="ECO:0007669"/>
    <property type="project" value="TreeGrafter"/>
</dbReference>
<feature type="domain" description="PH" evidence="2">
    <location>
        <begin position="909"/>
        <end position="1088"/>
    </location>
</feature>
<dbReference type="Pfam" id="PF15404">
    <property type="entry name" value="PH_4"/>
    <property type="match status" value="1"/>
</dbReference>
<dbReference type="InterPro" id="IPR029217">
    <property type="entry name" value="Spo7_2_N"/>
</dbReference>
<sequence>MTQDAETRIPESQRLSSQHASLDPYSYTAQRLSHANPEHLYITSRRCFIGPIPEGWLKSHRRDWYKHHLHLNYSSRAATFHADPNVSTQRRLSGLEGPSTSATYHQTFRQPDDILNEEDEEEGEQEANVTGEVEVARSSNPNKDVRQVDRQRDGSDEVQEGAHPLNEDTPRLSMQSSSPGLDGAEESREVSEGARESEQPTGKDSERTSTGLGMPPRNSTTEGTTGGGSSRIESMTESQMGVGSSTVDNGTGAGSTKSLLDHKDPTPAENVAEEELPSRSNSGNILSKMVKPSEPASTPLHDVAPADGDHERRRSVLVSFAVPEDSRRAELLHMAKVTQMNLQRSASDFLKGRRKKGRIIKMEKMLVRVDVSADKHLPDDYDENGSLGVISRVSEKWREFMVVCRESNDDDSDFLLEMYKTRVIPIIQDPNTKKRTKYEIPLSKKTSHVNLFSSLDKSVVIWVPYSRGTTIYVLRARSSANAVEWYTFLRNILGWRRTRELQVVVPDLSVTLRLKNPFKEIEASQDFSVDGEIDVNALKKTMDEEQAVSSRIIQRCSEMLRKDPAWAEILDIWTKNDRIGLAWKRYDRLEWIHGANERKMYGTIAMQKSHELEMRPKTHSPTTATTRHGKSLTEPAPVEGFLIRLTSQKGAHQKMGKLFYKRLYFSTHDQFLVFSRPAKAYPPPPPKLPITESSNTPNARQIAEKMPLIYAVNPYPVRDGAITWLGNRQHDLGLIREHDEDAHDEAERRLNIILECDGYIDLCNVRKVRNIKRGATPTDENIDEGSDVDYDEDVPDTMADDGATESLDDERTFELVLSNSLVIRLQAFDKTTKKEWKRRLRELVRYWKHRTVGEMDMLKSVRKQNIEELGIDEDAEATMGQFAKKWEVTQTYASPLLYNMCGISCCRTIHMSGQLYRKPRLHSTFTLTSVLLVPGHVLIFSPTLRTRTGKDIPTIHHERERALDLDLSECYLYSGLLTENDLLYTNKTFDSNRPGRSGLHRWYADDGWRVSDEDIMCTFVLWYQRKKEWLRVPGSGAAAEREGETGTRARLRHVSQLGVKGRSIVFKARSRAERDRWVLAISTEIDRVAGAEDVRLIGAGKTNDSDES</sequence>
<dbReference type="GO" id="GO:1902657">
    <property type="term" value="P:protein localization to prospore membrane"/>
    <property type="evidence" value="ECO:0007669"/>
    <property type="project" value="InterPro"/>
</dbReference>